<dbReference type="PIRSF" id="PIRSF003230">
    <property type="entry name" value="YbgC"/>
    <property type="match status" value="1"/>
</dbReference>
<sequence>MPIIHETPIRVRYAETDAMGIVHHAVYPVWMELGRSDLLRAMGQSYGEWEAQGYMMGVASIQLTYRAPARYDELVTVRTRVREANRRKIVFAYEIVRDGVRLVEGETVHIVTGPDGRSRTLPDPMLALVTSAL</sequence>
<keyword evidence="2" id="KW-0378">Hydrolase</keyword>
<dbReference type="InterPro" id="IPR008272">
    <property type="entry name" value="HB-CoA_thioesterase_AS"/>
</dbReference>
<reference evidence="4" key="1">
    <citation type="journal article" date="2023" name="Int. J. Syst. Evol. Microbiol.">
        <title>Mesoterricola silvestris gen. nov., sp. nov., Mesoterricola sediminis sp. nov., Geothrix oryzae sp. nov., Geothrix edaphica sp. nov., Geothrix rubra sp. nov., and Geothrix limicola sp. nov., six novel members of Acidobacteriota isolated from soils.</title>
        <authorList>
            <person name="Itoh H."/>
            <person name="Sugisawa Y."/>
            <person name="Mise K."/>
            <person name="Xu Z."/>
            <person name="Kuniyasu M."/>
            <person name="Ushijima N."/>
            <person name="Kawano K."/>
            <person name="Kobayashi E."/>
            <person name="Shiratori Y."/>
            <person name="Masuda Y."/>
            <person name="Senoo K."/>
        </authorList>
    </citation>
    <scope>NUCLEOTIDE SEQUENCE</scope>
    <source>
        <strain evidence="4">W786</strain>
    </source>
</reference>
<dbReference type="EMBL" id="AP027081">
    <property type="protein sequence ID" value="BDU76325.1"/>
    <property type="molecule type" value="Genomic_DNA"/>
</dbReference>
<dbReference type="CDD" id="cd00586">
    <property type="entry name" value="4HBT"/>
    <property type="match status" value="1"/>
</dbReference>
<dbReference type="InterPro" id="IPR050563">
    <property type="entry name" value="4-hydroxybenzoyl-CoA_TE"/>
</dbReference>
<dbReference type="Proteomes" id="UP001228113">
    <property type="component" value="Chromosome"/>
</dbReference>
<dbReference type="NCBIfam" id="TIGR00051">
    <property type="entry name" value="YbgC/FadM family acyl-CoA thioesterase"/>
    <property type="match status" value="1"/>
</dbReference>
<accession>A0AA48KCR5</accession>
<organism evidence="4 5">
    <name type="scientific">Mesoterricola sediminis</name>
    <dbReference type="NCBI Taxonomy" id="2927980"/>
    <lineage>
        <taxon>Bacteria</taxon>
        <taxon>Pseudomonadati</taxon>
        <taxon>Acidobacteriota</taxon>
        <taxon>Holophagae</taxon>
        <taxon>Holophagales</taxon>
        <taxon>Holophagaceae</taxon>
        <taxon>Mesoterricola</taxon>
    </lineage>
</organism>
<name>A0AA48KCR5_9BACT</name>
<evidence type="ECO:0000313" key="5">
    <source>
        <dbReference type="Proteomes" id="UP001228113"/>
    </source>
</evidence>
<evidence type="ECO:0000313" key="4">
    <source>
        <dbReference type="EMBL" id="BDU76325.1"/>
    </source>
</evidence>
<dbReference type="InterPro" id="IPR006683">
    <property type="entry name" value="Thioestr_dom"/>
</dbReference>
<dbReference type="PROSITE" id="PS01328">
    <property type="entry name" value="4HBCOA_THIOESTERASE"/>
    <property type="match status" value="1"/>
</dbReference>
<dbReference type="GO" id="GO:0047617">
    <property type="term" value="F:fatty acyl-CoA hydrolase activity"/>
    <property type="evidence" value="ECO:0007669"/>
    <property type="project" value="TreeGrafter"/>
</dbReference>
<dbReference type="SUPFAM" id="SSF54637">
    <property type="entry name" value="Thioesterase/thiol ester dehydrase-isomerase"/>
    <property type="match status" value="1"/>
</dbReference>
<comment type="similarity">
    <text evidence="1">Belongs to the 4-hydroxybenzoyl-CoA thioesterase family.</text>
</comment>
<dbReference type="PANTHER" id="PTHR31793">
    <property type="entry name" value="4-HYDROXYBENZOYL-COA THIOESTERASE FAMILY MEMBER"/>
    <property type="match status" value="1"/>
</dbReference>
<dbReference type="Pfam" id="PF03061">
    <property type="entry name" value="4HBT"/>
    <property type="match status" value="1"/>
</dbReference>
<dbReference type="KEGG" id="msea:METESE_12830"/>
<proteinExistence type="inferred from homology"/>
<dbReference type="RefSeq" id="WP_243335977.1">
    <property type="nucleotide sequence ID" value="NZ_AP027081.1"/>
</dbReference>
<dbReference type="PANTHER" id="PTHR31793:SF27">
    <property type="entry name" value="NOVEL THIOESTERASE SUPERFAMILY DOMAIN AND SAPOSIN A-TYPE DOMAIN CONTAINING PROTEIN (0610012H03RIK)"/>
    <property type="match status" value="1"/>
</dbReference>
<gene>
    <name evidence="4" type="ORF">METESE_12830</name>
</gene>
<evidence type="ECO:0000256" key="1">
    <source>
        <dbReference type="ARBA" id="ARBA00005953"/>
    </source>
</evidence>
<protein>
    <submittedName>
        <fullName evidence="4">4-hydroxybenzoyl-CoA thioesterase</fullName>
    </submittedName>
</protein>
<dbReference type="InterPro" id="IPR006684">
    <property type="entry name" value="YbgC/YbaW"/>
</dbReference>
<dbReference type="Gene3D" id="3.10.129.10">
    <property type="entry name" value="Hotdog Thioesterase"/>
    <property type="match status" value="1"/>
</dbReference>
<keyword evidence="5" id="KW-1185">Reference proteome</keyword>
<feature type="domain" description="Thioesterase" evidence="3">
    <location>
        <begin position="19"/>
        <end position="103"/>
    </location>
</feature>
<evidence type="ECO:0000256" key="2">
    <source>
        <dbReference type="ARBA" id="ARBA00022801"/>
    </source>
</evidence>
<dbReference type="AlphaFoldDB" id="A0AA48KCR5"/>
<evidence type="ECO:0000259" key="3">
    <source>
        <dbReference type="Pfam" id="PF03061"/>
    </source>
</evidence>
<dbReference type="InterPro" id="IPR029069">
    <property type="entry name" value="HotDog_dom_sf"/>
</dbReference>